<reference evidence="1" key="2">
    <citation type="journal article" date="2024" name="Plant">
        <title>Genomic evolution and insights into agronomic trait innovations of Sesamum species.</title>
        <authorList>
            <person name="Miao H."/>
            <person name="Wang L."/>
            <person name="Qu L."/>
            <person name="Liu H."/>
            <person name="Sun Y."/>
            <person name="Le M."/>
            <person name="Wang Q."/>
            <person name="Wei S."/>
            <person name="Zheng Y."/>
            <person name="Lin W."/>
            <person name="Duan Y."/>
            <person name="Cao H."/>
            <person name="Xiong S."/>
            <person name="Wang X."/>
            <person name="Wei L."/>
            <person name="Li C."/>
            <person name="Ma Q."/>
            <person name="Ju M."/>
            <person name="Zhao R."/>
            <person name="Li G."/>
            <person name="Mu C."/>
            <person name="Tian Q."/>
            <person name="Mei H."/>
            <person name="Zhang T."/>
            <person name="Gao T."/>
            <person name="Zhang H."/>
        </authorList>
    </citation>
    <scope>NUCLEOTIDE SEQUENCE</scope>
    <source>
        <strain evidence="1">KEN1</strain>
    </source>
</reference>
<sequence length="55" mass="5953">METETRSEPDLSLVTEAFLWATIKGPSELAMVDAAKKRAARIQMAGANLEFAITA</sequence>
<evidence type="ECO:0000313" key="1">
    <source>
        <dbReference type="EMBL" id="KAL0450835.1"/>
    </source>
</evidence>
<proteinExistence type="predicted"/>
<protein>
    <submittedName>
        <fullName evidence="1">Uncharacterized protein</fullName>
    </submittedName>
</protein>
<comment type="caution">
    <text evidence="1">The sequence shown here is derived from an EMBL/GenBank/DDBJ whole genome shotgun (WGS) entry which is preliminary data.</text>
</comment>
<dbReference type="EMBL" id="JACGWN010000005">
    <property type="protein sequence ID" value="KAL0450835.1"/>
    <property type="molecule type" value="Genomic_DNA"/>
</dbReference>
<accession>A0AAW2X9N9</accession>
<dbReference type="AlphaFoldDB" id="A0AAW2X9N9"/>
<name>A0AAW2X9N9_9LAMI</name>
<organism evidence="1">
    <name type="scientific">Sesamum latifolium</name>
    <dbReference type="NCBI Taxonomy" id="2727402"/>
    <lineage>
        <taxon>Eukaryota</taxon>
        <taxon>Viridiplantae</taxon>
        <taxon>Streptophyta</taxon>
        <taxon>Embryophyta</taxon>
        <taxon>Tracheophyta</taxon>
        <taxon>Spermatophyta</taxon>
        <taxon>Magnoliopsida</taxon>
        <taxon>eudicotyledons</taxon>
        <taxon>Gunneridae</taxon>
        <taxon>Pentapetalae</taxon>
        <taxon>asterids</taxon>
        <taxon>lamiids</taxon>
        <taxon>Lamiales</taxon>
        <taxon>Pedaliaceae</taxon>
        <taxon>Sesamum</taxon>
    </lineage>
</organism>
<reference evidence="1" key="1">
    <citation type="submission" date="2020-06" db="EMBL/GenBank/DDBJ databases">
        <authorList>
            <person name="Li T."/>
            <person name="Hu X."/>
            <person name="Zhang T."/>
            <person name="Song X."/>
            <person name="Zhang H."/>
            <person name="Dai N."/>
            <person name="Sheng W."/>
            <person name="Hou X."/>
            <person name="Wei L."/>
        </authorList>
    </citation>
    <scope>NUCLEOTIDE SEQUENCE</scope>
    <source>
        <strain evidence="1">KEN1</strain>
        <tissue evidence="1">Leaf</tissue>
    </source>
</reference>
<gene>
    <name evidence="1" type="ORF">Slati_1639900</name>
</gene>